<dbReference type="OrthoDB" id="9791520at2"/>
<dbReference type="AlphaFoldDB" id="A0A238IVK3"/>
<organism evidence="6 7">
    <name type="scientific">Boseongicola aestuarii</name>
    <dbReference type="NCBI Taxonomy" id="1470561"/>
    <lineage>
        <taxon>Bacteria</taxon>
        <taxon>Pseudomonadati</taxon>
        <taxon>Pseudomonadota</taxon>
        <taxon>Alphaproteobacteria</taxon>
        <taxon>Rhodobacterales</taxon>
        <taxon>Paracoccaceae</taxon>
        <taxon>Boseongicola</taxon>
    </lineage>
</organism>
<feature type="transmembrane region" description="Helical" evidence="4">
    <location>
        <begin position="9"/>
        <end position="27"/>
    </location>
</feature>
<name>A0A238IVK3_9RHOB</name>
<feature type="coiled-coil region" evidence="3">
    <location>
        <begin position="110"/>
        <end position="144"/>
    </location>
</feature>
<dbReference type="Gene3D" id="2.40.420.20">
    <property type="match status" value="1"/>
</dbReference>
<evidence type="ECO:0000256" key="2">
    <source>
        <dbReference type="ARBA" id="ARBA00023054"/>
    </source>
</evidence>
<dbReference type="InterPro" id="IPR058637">
    <property type="entry name" value="YknX-like_C"/>
</dbReference>
<feature type="domain" description="YknX-like C-terminal permuted SH3-like" evidence="5">
    <location>
        <begin position="334"/>
        <end position="397"/>
    </location>
</feature>
<dbReference type="Proteomes" id="UP000201838">
    <property type="component" value="Unassembled WGS sequence"/>
</dbReference>
<dbReference type="SUPFAM" id="SSF111369">
    <property type="entry name" value="HlyD-like secretion proteins"/>
    <property type="match status" value="1"/>
</dbReference>
<reference evidence="6 7" key="1">
    <citation type="submission" date="2017-05" db="EMBL/GenBank/DDBJ databases">
        <authorList>
            <person name="Song R."/>
            <person name="Chenine A.L."/>
            <person name="Ruprecht R.M."/>
        </authorList>
    </citation>
    <scope>NUCLEOTIDE SEQUENCE [LARGE SCALE GENOMIC DNA]</scope>
    <source>
        <strain evidence="6 7">CECT 8489</strain>
    </source>
</reference>
<keyword evidence="2 3" id="KW-0175">Coiled coil</keyword>
<dbReference type="GO" id="GO:0030313">
    <property type="term" value="C:cell envelope"/>
    <property type="evidence" value="ECO:0007669"/>
    <property type="project" value="UniProtKB-SubCell"/>
</dbReference>
<dbReference type="Gene3D" id="1.10.287.470">
    <property type="entry name" value="Helix hairpin bin"/>
    <property type="match status" value="1"/>
</dbReference>
<evidence type="ECO:0000259" key="5">
    <source>
        <dbReference type="Pfam" id="PF25989"/>
    </source>
</evidence>
<dbReference type="PANTHER" id="PTHR32347:SF29">
    <property type="entry name" value="UPF0194 MEMBRANE PROTEIN YBHG"/>
    <property type="match status" value="1"/>
</dbReference>
<dbReference type="RefSeq" id="WP_093971944.1">
    <property type="nucleotide sequence ID" value="NZ_FXXQ01000001.1"/>
</dbReference>
<evidence type="ECO:0000256" key="3">
    <source>
        <dbReference type="SAM" id="Coils"/>
    </source>
</evidence>
<evidence type="ECO:0000313" key="6">
    <source>
        <dbReference type="EMBL" id="SMX21915.1"/>
    </source>
</evidence>
<keyword evidence="4" id="KW-0472">Membrane</keyword>
<dbReference type="Pfam" id="PF25989">
    <property type="entry name" value="YknX_C"/>
    <property type="match status" value="1"/>
</dbReference>
<keyword evidence="7" id="KW-1185">Reference proteome</keyword>
<evidence type="ECO:0000256" key="4">
    <source>
        <dbReference type="SAM" id="Phobius"/>
    </source>
</evidence>
<keyword evidence="4" id="KW-1133">Transmembrane helix</keyword>
<keyword evidence="4" id="KW-0812">Transmembrane</keyword>
<dbReference type="Gene3D" id="2.40.50.100">
    <property type="match status" value="1"/>
</dbReference>
<dbReference type="InterPro" id="IPR050465">
    <property type="entry name" value="UPF0194_transport"/>
</dbReference>
<dbReference type="PANTHER" id="PTHR32347">
    <property type="entry name" value="EFFLUX SYSTEM COMPONENT YKNX-RELATED"/>
    <property type="match status" value="1"/>
</dbReference>
<protein>
    <submittedName>
        <fullName evidence="6">Putative efflux system component YknX</fullName>
    </submittedName>
</protein>
<evidence type="ECO:0000256" key="1">
    <source>
        <dbReference type="ARBA" id="ARBA00004196"/>
    </source>
</evidence>
<comment type="subcellular location">
    <subcellularLocation>
        <location evidence="1">Cell envelope</location>
    </subcellularLocation>
</comment>
<accession>A0A238IVK3</accession>
<sequence>MAIITGRRVFWAIPVGAVAAGLVFAFWPRPIDVDLATVTRGPLVTTVAQEGQTRIRDTFVVSAPVHGRALRIEIEEGDEVVANETVVAEIEPMDPEFLDVRSEATARADADAARAALKLAQAELTQAQAELDFAKTEVERMRELWTNETVSLRVVQEAERTFRIRTAALATAAAAVEMRENLLRAAEVRLVPPGETSQRLGNCPCIPIRAPIDGQVLRVLHESEGVVAPGQPLLEVGNPEDLEIVADFRSSDAVRIEPGQRAIIDNWGGDRALSGTVRRIDPFGYTKVSALGIEEQRVSVVIDISDPPAVWTRLGHGFEVEVDIVLWEASDVPKVPATALFRNGEVWQVFQVVDGRARTATVEVGERTDREARILSGLDDGDEIVRFPDDRIEDGVRLQQR</sequence>
<gene>
    <name evidence="6" type="primary">yknX</name>
    <name evidence="6" type="ORF">BOA8489_00002</name>
</gene>
<proteinExistence type="predicted"/>
<evidence type="ECO:0000313" key="7">
    <source>
        <dbReference type="Proteomes" id="UP000201838"/>
    </source>
</evidence>
<dbReference type="EMBL" id="FXXQ01000001">
    <property type="protein sequence ID" value="SMX21915.1"/>
    <property type="molecule type" value="Genomic_DNA"/>
</dbReference>